<keyword evidence="4" id="KW-1185">Reference proteome</keyword>
<dbReference type="GO" id="GO:0047661">
    <property type="term" value="F:amino-acid racemase activity"/>
    <property type="evidence" value="ECO:0007669"/>
    <property type="project" value="InterPro"/>
</dbReference>
<gene>
    <name evidence="3" type="ORF">OHC33_008397</name>
</gene>
<evidence type="ECO:0000313" key="4">
    <source>
        <dbReference type="Proteomes" id="UP001316803"/>
    </source>
</evidence>
<evidence type="ECO:0000256" key="1">
    <source>
        <dbReference type="ARBA" id="ARBA00038414"/>
    </source>
</evidence>
<dbReference type="AlphaFoldDB" id="A0AAN8EAB5"/>
<organism evidence="3 4">
    <name type="scientific">Knufia fluminis</name>
    <dbReference type="NCBI Taxonomy" id="191047"/>
    <lineage>
        <taxon>Eukaryota</taxon>
        <taxon>Fungi</taxon>
        <taxon>Dikarya</taxon>
        <taxon>Ascomycota</taxon>
        <taxon>Pezizomycotina</taxon>
        <taxon>Eurotiomycetes</taxon>
        <taxon>Chaetothyriomycetidae</taxon>
        <taxon>Chaetothyriales</taxon>
        <taxon>Trichomeriaceae</taxon>
        <taxon>Knufia</taxon>
    </lineage>
</organism>
<comment type="caution">
    <text evidence="3">The sequence shown here is derived from an EMBL/GenBank/DDBJ whole genome shotgun (WGS) entry which is preliminary data.</text>
</comment>
<evidence type="ECO:0000313" key="3">
    <source>
        <dbReference type="EMBL" id="KAK5950454.1"/>
    </source>
</evidence>
<dbReference type="InterPro" id="IPR053714">
    <property type="entry name" value="Iso_Racemase_Enz_sf"/>
</dbReference>
<feature type="region of interest" description="Disordered" evidence="2">
    <location>
        <begin position="231"/>
        <end position="266"/>
    </location>
</feature>
<sequence length="526" mass="56737">MAEPQEAPTRPWTPTERPGDTSYTSAVVFHGDHRVRNADEDSDSEVSWEDDKAPQSSLSPGGEPFDNDTSRPQPLRFRSSYTLRDDAAASAPEAQVYQPYRQPQTLSTPKDDLPLSLRPQRSSQALNVSRGDQIPSDNPYRLSLSFESTSNDGLPTTHSQASSDILKREHNDSQLPSNNSYRLSQAMRSESTEGLLVRPQQKSQAPPTDSSDDLLIRPQRLSQALRTESIESMASAQTTKPQQSPEIAQSTHDVQHPTPNNLASSTVPTIEVSDDLPSITGTSTKPISILLINPNSTKSMTTRCLESIASTLPPHVTVYGFTAPHPAPTAIESQTDAIMSTAACTRAVLPIAHKYNAFLVACFSHHPLITALREQLAQPVIGIMEASLYASRMLGGKIGIVTTGIRSSLLHDASLKSAYGLGAFSVGTESSRLSVLELESRDPEEVQERIAMAARRLQSRGADCICLGCAGMTDLQRACQEAVGMSDRVAMIVDGVAVGVHFLVGLVREGLGTARGLGDVGGRYKV</sequence>
<dbReference type="PANTHER" id="PTHR28047:SF6">
    <property type="entry name" value="CN HYDROLASE DOMAIN-CONTAINING PROTEIN"/>
    <property type="match status" value="1"/>
</dbReference>
<feature type="compositionally biased region" description="Polar residues" evidence="2">
    <location>
        <begin position="145"/>
        <end position="163"/>
    </location>
</feature>
<feature type="compositionally biased region" description="Polar residues" evidence="2">
    <location>
        <begin position="173"/>
        <end position="189"/>
    </location>
</feature>
<proteinExistence type="inferred from homology"/>
<comment type="similarity">
    <text evidence="1">Belongs to the HyuE racemase family.</text>
</comment>
<reference evidence="3 4" key="1">
    <citation type="submission" date="2022-12" db="EMBL/GenBank/DDBJ databases">
        <title>Genomic features and morphological characterization of a novel Knufia sp. strain isolated from spacecraft assembly facility.</title>
        <authorList>
            <person name="Teixeira M."/>
            <person name="Chander A.M."/>
            <person name="Stajich J.E."/>
            <person name="Venkateswaran K."/>
        </authorList>
    </citation>
    <scope>NUCLEOTIDE SEQUENCE [LARGE SCALE GENOMIC DNA]</scope>
    <source>
        <strain evidence="3 4">FJI-L2-BK-P2</strain>
    </source>
</reference>
<evidence type="ECO:0008006" key="5">
    <source>
        <dbReference type="Google" id="ProtNLM"/>
    </source>
</evidence>
<evidence type="ECO:0000256" key="2">
    <source>
        <dbReference type="SAM" id="MobiDB-lite"/>
    </source>
</evidence>
<dbReference type="Gene3D" id="3.40.50.12500">
    <property type="match status" value="1"/>
</dbReference>
<feature type="compositionally biased region" description="Polar residues" evidence="2">
    <location>
        <begin position="200"/>
        <end position="209"/>
    </location>
</feature>
<dbReference type="PANTHER" id="PTHR28047">
    <property type="entry name" value="PROTEIN DCG1"/>
    <property type="match status" value="1"/>
</dbReference>
<dbReference type="InterPro" id="IPR052186">
    <property type="entry name" value="Hydantoin_racemase-like"/>
</dbReference>
<accession>A0AAN8EAB5</accession>
<dbReference type="Pfam" id="PF01177">
    <property type="entry name" value="Asp_Glu_race"/>
    <property type="match status" value="1"/>
</dbReference>
<dbReference type="Proteomes" id="UP001316803">
    <property type="component" value="Unassembled WGS sequence"/>
</dbReference>
<dbReference type="InterPro" id="IPR015942">
    <property type="entry name" value="Asp/Glu/hydantoin_racemase"/>
</dbReference>
<protein>
    <recommendedName>
        <fullName evidence="5">Hydantoin racemase</fullName>
    </recommendedName>
</protein>
<feature type="region of interest" description="Disordered" evidence="2">
    <location>
        <begin position="1"/>
        <end position="216"/>
    </location>
</feature>
<feature type="compositionally biased region" description="Basic and acidic residues" evidence="2">
    <location>
        <begin position="30"/>
        <end position="39"/>
    </location>
</feature>
<name>A0AAN8EAB5_9EURO</name>
<dbReference type="EMBL" id="JAKLMC020000026">
    <property type="protein sequence ID" value="KAK5950454.1"/>
    <property type="molecule type" value="Genomic_DNA"/>
</dbReference>